<sequence>MSVSERESQEGSALGDSSDSGKMYRRLKVPDCKHSALLPLVNIDKENYMLRGVSRPGSEVDLDSFMVCEINSTLSALNVMAGQKEAAAADVDADVDVDGPGAGFCARIVSFHPLMCSCEMSCCCMCGSFCSSDCFGCFHDMCARFAAKHQCLKNEEVPTTTATLEHDKPISEWTSAQVLEWMAATNLYLCSDIFRYKDIKGADLVHLDKEKLINMGIKDEFHQMAILSCIEELLGKQENKMLSNDQDSDIAHTHNLTQHSFSSLERCGKCNKYLRGLLHQGFVCQDCGLVAHRSCAATGLPPCTSAFGRGLCLQFFPGDMQEAPAFLVKFIDELESKAENDETLELYNLYSATPPPDQMAKLLEKINDGSTNLDLSDFNAVCIAGIIKKFLRELPDPLVPVQWYDAFLTASKAKTDEACANQLTRLVEELPENHRSTLKFVMAHLCRMCQMEYSRGNHSPPTVLIQALCHIFLRPPWERIIQVVYNTQSHNRILEVLLLKCSWGVKLPEFASAPAIPPRRAVGTARISTNSTLDKEKSNAFSLQEAEWYWGDIKREEVNEKLKETPDGTFLVRDASTKSGEYTLTLRKGGTNKLIKICHKNGKYGFTEPYTFNSVVELINHFRNESLSQYNASLDIKLLYPVSMFNHEEEAAKTEDVEKLWDHLRDIKNTLMNKNKVLDSLTEDLNKTSQEVSTKRQALEALKELVKVFQEQIATHAQVKKEAQPHEIVGLTVNEKLLTQRLKMMQESSEHLDKTLEEKEAYNRTLERELTALKPVVHSLRKERDKYIRWLQERGVSPTKINQVLNRNSEDEEYNTQSGEECDVDSLIHNDERTWLMLDCRRIDAEKYLAGQPDGTFLIRTSSTSKYALSIACNKMVNHYLVLHYATNSLEIHNDSLNTVLAHPLLAWKYSSNQDRYIGGSSTTYN</sequence>
<keyword evidence="5" id="KW-0175">Coiled coil</keyword>
<dbReference type="SMART" id="SM00109">
    <property type="entry name" value="C1"/>
    <property type="match status" value="1"/>
</dbReference>
<dbReference type="SUPFAM" id="SSF47769">
    <property type="entry name" value="SAM/Pointed domain"/>
    <property type="match status" value="1"/>
</dbReference>
<dbReference type="InterPro" id="IPR013761">
    <property type="entry name" value="SAM/pointed_sf"/>
</dbReference>
<dbReference type="Gene3D" id="1.10.150.50">
    <property type="entry name" value="Transcription Factor, Ets-1"/>
    <property type="match status" value="1"/>
</dbReference>
<name>A0A139WP68_TRICA</name>
<evidence type="ECO:0000259" key="7">
    <source>
        <dbReference type="PROSITE" id="PS50001"/>
    </source>
</evidence>
<evidence type="ECO:0000256" key="1">
    <source>
        <dbReference type="ARBA" id="ARBA00022723"/>
    </source>
</evidence>
<accession>A0A139WP68</accession>
<dbReference type="AlphaFoldDB" id="A0A139WP68"/>
<feature type="region of interest" description="Disordered" evidence="6">
    <location>
        <begin position="1"/>
        <end position="22"/>
    </location>
</feature>
<dbReference type="PRINTS" id="PR00401">
    <property type="entry name" value="SH2DOMAIN"/>
</dbReference>
<dbReference type="PROSITE" id="PS50081">
    <property type="entry name" value="ZF_DAG_PE_2"/>
    <property type="match status" value="1"/>
</dbReference>
<dbReference type="PROSITE" id="PS00479">
    <property type="entry name" value="ZF_DAG_PE_1"/>
    <property type="match status" value="1"/>
</dbReference>
<dbReference type="InterPro" id="IPR046349">
    <property type="entry name" value="C1-like_sf"/>
</dbReference>
<dbReference type="OMA" id="EMIDVQV"/>
<protein>
    <submittedName>
        <fullName evidence="11">Phosphatidylinositol 3-kinase regulatory subunit alpha-like Protein</fullName>
    </submittedName>
</protein>
<dbReference type="GO" id="GO:0008286">
    <property type="term" value="P:insulin receptor signaling pathway"/>
    <property type="evidence" value="ECO:0000318"/>
    <property type="project" value="GO_Central"/>
</dbReference>
<dbReference type="Pfam" id="PF00620">
    <property type="entry name" value="RhoGAP"/>
    <property type="match status" value="1"/>
</dbReference>
<evidence type="ECO:0000259" key="9">
    <source>
        <dbReference type="PROSITE" id="PS50105"/>
    </source>
</evidence>
<dbReference type="GO" id="GO:0046872">
    <property type="term" value="F:metal ion binding"/>
    <property type="evidence" value="ECO:0007669"/>
    <property type="project" value="UniProtKB-KW"/>
</dbReference>
<dbReference type="Proteomes" id="UP000007266">
    <property type="component" value="Linkage group 1"/>
</dbReference>
<dbReference type="InterPro" id="IPR036860">
    <property type="entry name" value="SH2_dom_sf"/>
</dbReference>
<dbReference type="eggNOG" id="KOG4637">
    <property type="taxonomic scope" value="Eukaryota"/>
</dbReference>
<dbReference type="SUPFAM" id="SSF55550">
    <property type="entry name" value="SH2 domain"/>
    <property type="match status" value="2"/>
</dbReference>
<dbReference type="Gene3D" id="3.30.505.10">
    <property type="entry name" value="SH2 domain"/>
    <property type="match status" value="2"/>
</dbReference>
<dbReference type="PANTHER" id="PTHR10155:SF10">
    <property type="entry name" value="PI3K21B, ISOFORM B"/>
    <property type="match status" value="1"/>
</dbReference>
<dbReference type="FunFam" id="3.30.505.10:FF:000100">
    <property type="entry name" value="phosphatidylinositol 3-kinase regulatory subunit gamma"/>
    <property type="match status" value="1"/>
</dbReference>
<feature type="coiled-coil region" evidence="5">
    <location>
        <begin position="745"/>
        <end position="772"/>
    </location>
</feature>
<dbReference type="Pfam" id="PF07647">
    <property type="entry name" value="SAM_2"/>
    <property type="match status" value="1"/>
</dbReference>
<dbReference type="PRINTS" id="PR00678">
    <property type="entry name" value="PI3KINASEP85"/>
</dbReference>
<evidence type="ECO:0000256" key="5">
    <source>
        <dbReference type="SAM" id="Coils"/>
    </source>
</evidence>
<gene>
    <name evidence="11" type="primary">AUGUSTUS-3.0.2_30884</name>
    <name evidence="11" type="ORF">TcasGA2_TC030884</name>
</gene>
<dbReference type="SUPFAM" id="SSF57889">
    <property type="entry name" value="Cysteine-rich domain"/>
    <property type="match status" value="1"/>
</dbReference>
<feature type="domain" description="SH2" evidence="7">
    <location>
        <begin position="548"/>
        <end position="642"/>
    </location>
</feature>
<dbReference type="InterPro" id="IPR001660">
    <property type="entry name" value="SAM"/>
</dbReference>
<dbReference type="CDD" id="cd12923">
    <property type="entry name" value="iSH2_PI3K_IA_R"/>
    <property type="match status" value="1"/>
</dbReference>
<dbReference type="Pfam" id="PF00017">
    <property type="entry name" value="SH2"/>
    <property type="match status" value="2"/>
</dbReference>
<reference evidence="11 12" key="1">
    <citation type="journal article" date="2008" name="Nature">
        <title>The genome of the model beetle and pest Tribolium castaneum.</title>
        <authorList>
            <consortium name="Tribolium Genome Sequencing Consortium"/>
            <person name="Richards S."/>
            <person name="Gibbs R.A."/>
            <person name="Weinstock G.M."/>
            <person name="Brown S.J."/>
            <person name="Denell R."/>
            <person name="Beeman R.W."/>
            <person name="Gibbs R."/>
            <person name="Beeman R.W."/>
            <person name="Brown S.J."/>
            <person name="Bucher G."/>
            <person name="Friedrich M."/>
            <person name="Grimmelikhuijzen C.J."/>
            <person name="Klingler M."/>
            <person name="Lorenzen M."/>
            <person name="Richards S."/>
            <person name="Roth S."/>
            <person name="Schroder R."/>
            <person name="Tautz D."/>
            <person name="Zdobnov E.M."/>
            <person name="Muzny D."/>
            <person name="Gibbs R.A."/>
            <person name="Weinstock G.M."/>
            <person name="Attaway T."/>
            <person name="Bell S."/>
            <person name="Buhay C.J."/>
            <person name="Chandrabose M.N."/>
            <person name="Chavez D."/>
            <person name="Clerk-Blankenburg K.P."/>
            <person name="Cree A."/>
            <person name="Dao M."/>
            <person name="Davis C."/>
            <person name="Chacko J."/>
            <person name="Dinh H."/>
            <person name="Dugan-Rocha S."/>
            <person name="Fowler G."/>
            <person name="Garner T.T."/>
            <person name="Garnes J."/>
            <person name="Gnirke A."/>
            <person name="Hawes A."/>
            <person name="Hernandez J."/>
            <person name="Hines S."/>
            <person name="Holder M."/>
            <person name="Hume J."/>
            <person name="Jhangiani S.N."/>
            <person name="Joshi V."/>
            <person name="Khan Z.M."/>
            <person name="Jackson L."/>
            <person name="Kovar C."/>
            <person name="Kowis A."/>
            <person name="Lee S."/>
            <person name="Lewis L.R."/>
            <person name="Margolis J."/>
            <person name="Morgan M."/>
            <person name="Nazareth L.V."/>
            <person name="Nguyen N."/>
            <person name="Okwuonu G."/>
            <person name="Parker D."/>
            <person name="Richards S."/>
            <person name="Ruiz S.J."/>
            <person name="Santibanez J."/>
            <person name="Savard J."/>
            <person name="Scherer S.E."/>
            <person name="Schneider B."/>
            <person name="Sodergren E."/>
            <person name="Tautz D."/>
            <person name="Vattahil S."/>
            <person name="Villasana D."/>
            <person name="White C.S."/>
            <person name="Wright R."/>
            <person name="Park Y."/>
            <person name="Beeman R.W."/>
            <person name="Lord J."/>
            <person name="Oppert B."/>
            <person name="Lorenzen M."/>
            <person name="Brown S."/>
            <person name="Wang L."/>
            <person name="Savard J."/>
            <person name="Tautz D."/>
            <person name="Richards S."/>
            <person name="Weinstock G."/>
            <person name="Gibbs R.A."/>
            <person name="Liu Y."/>
            <person name="Worley K."/>
            <person name="Weinstock G."/>
            <person name="Elsik C.G."/>
            <person name="Reese J.T."/>
            <person name="Elhaik E."/>
            <person name="Landan G."/>
            <person name="Graur D."/>
            <person name="Arensburger P."/>
            <person name="Atkinson P."/>
            <person name="Beeman R.W."/>
            <person name="Beidler J."/>
            <person name="Brown S.J."/>
            <person name="Demuth J.P."/>
            <person name="Drury D.W."/>
            <person name="Du Y.Z."/>
            <person name="Fujiwara H."/>
            <person name="Lorenzen M."/>
            <person name="Maselli V."/>
            <person name="Osanai M."/>
            <person name="Park Y."/>
            <person name="Robertson H.M."/>
            <person name="Tu Z."/>
            <person name="Wang J.J."/>
            <person name="Wang S."/>
            <person name="Richards S."/>
            <person name="Song H."/>
            <person name="Zhang L."/>
            <person name="Sodergren E."/>
            <person name="Werner D."/>
            <person name="Stanke M."/>
            <person name="Morgenstern B."/>
            <person name="Solovyev V."/>
            <person name="Kosarev P."/>
            <person name="Brown G."/>
            <person name="Chen H.C."/>
            <person name="Ermolaeva O."/>
            <person name="Hlavina W."/>
            <person name="Kapustin Y."/>
            <person name="Kiryutin B."/>
            <person name="Kitts P."/>
            <person name="Maglott D."/>
            <person name="Pruitt K."/>
            <person name="Sapojnikov V."/>
            <person name="Souvorov A."/>
            <person name="Mackey A.J."/>
            <person name="Waterhouse R.M."/>
            <person name="Wyder S."/>
            <person name="Zdobnov E.M."/>
            <person name="Zdobnov E.M."/>
            <person name="Wyder S."/>
            <person name="Kriventseva E.V."/>
            <person name="Kadowaki T."/>
            <person name="Bork P."/>
            <person name="Aranda M."/>
            <person name="Bao R."/>
            <person name="Beermann A."/>
            <person name="Berns N."/>
            <person name="Bolognesi R."/>
            <person name="Bonneton F."/>
            <person name="Bopp D."/>
            <person name="Brown S.J."/>
            <person name="Bucher G."/>
            <person name="Butts T."/>
            <person name="Chaumot A."/>
            <person name="Denell R.E."/>
            <person name="Ferrier D.E."/>
            <person name="Friedrich M."/>
            <person name="Gordon C.M."/>
            <person name="Jindra M."/>
            <person name="Klingler M."/>
            <person name="Lan Q."/>
            <person name="Lattorff H.M."/>
            <person name="Laudet V."/>
            <person name="von Levetsow C."/>
            <person name="Liu Z."/>
            <person name="Lutz R."/>
            <person name="Lynch J.A."/>
            <person name="da Fonseca R.N."/>
            <person name="Posnien N."/>
            <person name="Reuter R."/>
            <person name="Roth S."/>
            <person name="Savard J."/>
            <person name="Schinko J.B."/>
            <person name="Schmitt C."/>
            <person name="Schoppmeier M."/>
            <person name="Schroder R."/>
            <person name="Shippy T.D."/>
            <person name="Simonnet F."/>
            <person name="Marques-Souza H."/>
            <person name="Tautz D."/>
            <person name="Tomoyasu Y."/>
            <person name="Trauner J."/>
            <person name="Van der Zee M."/>
            <person name="Vervoort M."/>
            <person name="Wittkopp N."/>
            <person name="Wimmer E.A."/>
            <person name="Yang X."/>
            <person name="Jones A.K."/>
            <person name="Sattelle D.B."/>
            <person name="Ebert P.R."/>
            <person name="Nelson D."/>
            <person name="Scott J.G."/>
            <person name="Beeman R.W."/>
            <person name="Muthukrishnan S."/>
            <person name="Kramer K.J."/>
            <person name="Arakane Y."/>
            <person name="Beeman R.W."/>
            <person name="Zhu Q."/>
            <person name="Hogenkamp D."/>
            <person name="Dixit R."/>
            <person name="Oppert B."/>
            <person name="Jiang H."/>
            <person name="Zou Z."/>
            <person name="Marshall J."/>
            <person name="Elpidina E."/>
            <person name="Vinokurov K."/>
            <person name="Oppert C."/>
            <person name="Zou Z."/>
            <person name="Evans J."/>
            <person name="Lu Z."/>
            <person name="Zhao P."/>
            <person name="Sumathipala N."/>
            <person name="Altincicek B."/>
            <person name="Vilcinskas A."/>
            <person name="Williams M."/>
            <person name="Hultmark D."/>
            <person name="Hetru C."/>
            <person name="Jiang H."/>
            <person name="Grimmelikhuijzen C.J."/>
            <person name="Hauser F."/>
            <person name="Cazzamali G."/>
            <person name="Williamson M."/>
            <person name="Park Y."/>
            <person name="Li B."/>
            <person name="Tanaka Y."/>
            <person name="Predel R."/>
            <person name="Neupert S."/>
            <person name="Schachtner J."/>
            <person name="Verleyen P."/>
            <person name="Raible F."/>
            <person name="Bork P."/>
            <person name="Friedrich M."/>
            <person name="Walden K.K."/>
            <person name="Robertson H.M."/>
            <person name="Angeli S."/>
            <person name="Foret S."/>
            <person name="Bucher G."/>
            <person name="Schuetz S."/>
            <person name="Maleszka R."/>
            <person name="Wimmer E.A."/>
            <person name="Beeman R.W."/>
            <person name="Lorenzen M."/>
            <person name="Tomoyasu Y."/>
            <person name="Miller S.C."/>
            <person name="Grossmann D."/>
            <person name="Bucher G."/>
        </authorList>
    </citation>
    <scope>NUCLEOTIDE SEQUENCE [LARGE SCALE GENOMIC DNA]</scope>
    <source>
        <strain evidence="11 12">Georgia GA2</strain>
    </source>
</reference>
<evidence type="ECO:0000313" key="12">
    <source>
        <dbReference type="Proteomes" id="UP000007266"/>
    </source>
</evidence>
<dbReference type="FunFam" id="1.10.150.50:FF:000146">
    <property type="entry name" value="Phosphatidylinositol 3-kinase regulatory subunit alpha-like Protein"/>
    <property type="match status" value="1"/>
</dbReference>
<dbReference type="Pfam" id="PF16454">
    <property type="entry name" value="PI3K_P85_iSH2"/>
    <property type="match status" value="1"/>
</dbReference>
<dbReference type="InterPro" id="IPR035022">
    <property type="entry name" value="PI3kinase_P85_nSH2"/>
</dbReference>
<evidence type="ECO:0000256" key="2">
    <source>
        <dbReference type="ARBA" id="ARBA00022833"/>
    </source>
</evidence>
<dbReference type="STRING" id="7070.A0A139WP68"/>
<keyword evidence="1" id="KW-0479">Metal-binding</keyword>
<dbReference type="PROSITE" id="PS50238">
    <property type="entry name" value="RHOGAP"/>
    <property type="match status" value="1"/>
</dbReference>
<dbReference type="FunFam" id="3.30.505.10:FF:000014">
    <property type="entry name" value="Phosphatidylinositol 3-kinase regulatory subunit alpha"/>
    <property type="match status" value="1"/>
</dbReference>
<keyword evidence="3 4" id="KW-0727">SH2 domain</keyword>
<feature type="domain" description="Rho-GAP" evidence="10">
    <location>
        <begin position="309"/>
        <end position="505"/>
    </location>
</feature>
<dbReference type="CDD" id="cd09942">
    <property type="entry name" value="SH2_nSH2_p85_like"/>
    <property type="match status" value="1"/>
</dbReference>
<dbReference type="Pfam" id="PF00130">
    <property type="entry name" value="C1_1"/>
    <property type="match status" value="1"/>
</dbReference>
<organism evidence="11 12">
    <name type="scientific">Tribolium castaneum</name>
    <name type="common">Red flour beetle</name>
    <dbReference type="NCBI Taxonomy" id="7070"/>
    <lineage>
        <taxon>Eukaryota</taxon>
        <taxon>Metazoa</taxon>
        <taxon>Ecdysozoa</taxon>
        <taxon>Arthropoda</taxon>
        <taxon>Hexapoda</taxon>
        <taxon>Insecta</taxon>
        <taxon>Pterygota</taxon>
        <taxon>Neoptera</taxon>
        <taxon>Endopterygota</taxon>
        <taxon>Coleoptera</taxon>
        <taxon>Polyphaga</taxon>
        <taxon>Cucujiformia</taxon>
        <taxon>Tenebrionidae</taxon>
        <taxon>Tenebrionidae incertae sedis</taxon>
        <taxon>Tribolium</taxon>
    </lineage>
</organism>
<reference evidence="11 12" key="2">
    <citation type="journal article" date="2010" name="Nucleic Acids Res.">
        <title>BeetleBase in 2010: revisions to provide comprehensive genomic information for Tribolium castaneum.</title>
        <authorList>
            <person name="Kim H.S."/>
            <person name="Murphy T."/>
            <person name="Xia J."/>
            <person name="Caragea D."/>
            <person name="Park Y."/>
            <person name="Beeman R.W."/>
            <person name="Lorenzen M.D."/>
            <person name="Butcher S."/>
            <person name="Manak J.R."/>
            <person name="Brown S.J."/>
        </authorList>
    </citation>
    <scope>GENOME REANNOTATION</scope>
    <source>
        <strain evidence="11 12">Georgia GA2</strain>
    </source>
</reference>
<feature type="domain" description="SAM" evidence="9">
    <location>
        <begin position="173"/>
        <end position="236"/>
    </location>
</feature>
<evidence type="ECO:0000256" key="3">
    <source>
        <dbReference type="ARBA" id="ARBA00022999"/>
    </source>
</evidence>
<dbReference type="Gene3D" id="1.10.287.1490">
    <property type="match status" value="1"/>
</dbReference>
<dbReference type="InterPro" id="IPR032498">
    <property type="entry name" value="PI3K_P85_iSH2"/>
</dbReference>
<evidence type="ECO:0000256" key="4">
    <source>
        <dbReference type="PROSITE-ProRule" id="PRU00191"/>
    </source>
</evidence>
<dbReference type="CDD" id="cd20830">
    <property type="entry name" value="C1_PIK3R-like_rpt2"/>
    <property type="match status" value="1"/>
</dbReference>
<dbReference type="SMART" id="SM00454">
    <property type="entry name" value="SAM"/>
    <property type="match status" value="1"/>
</dbReference>
<evidence type="ECO:0000256" key="6">
    <source>
        <dbReference type="SAM" id="MobiDB-lite"/>
    </source>
</evidence>
<dbReference type="Gene3D" id="3.30.60.20">
    <property type="match status" value="1"/>
</dbReference>
<dbReference type="GO" id="GO:0046935">
    <property type="term" value="F:1-phosphatidylinositol-3-kinase regulator activity"/>
    <property type="evidence" value="ECO:0000318"/>
    <property type="project" value="GO_Central"/>
</dbReference>
<dbReference type="Gene3D" id="1.10.555.10">
    <property type="entry name" value="Rho GTPase activation protein"/>
    <property type="match status" value="1"/>
</dbReference>
<dbReference type="InterPro" id="IPR002219">
    <property type="entry name" value="PKC_DAG/PE"/>
</dbReference>
<evidence type="ECO:0000259" key="10">
    <source>
        <dbReference type="PROSITE" id="PS50238"/>
    </source>
</evidence>
<feature type="domain" description="SH2" evidence="7">
    <location>
        <begin position="835"/>
        <end position="926"/>
    </location>
</feature>
<dbReference type="SUPFAM" id="SSF48350">
    <property type="entry name" value="GTPase activation domain, GAP"/>
    <property type="match status" value="1"/>
</dbReference>
<feature type="coiled-coil region" evidence="5">
    <location>
        <begin position="664"/>
        <end position="705"/>
    </location>
</feature>
<dbReference type="PANTHER" id="PTHR10155">
    <property type="entry name" value="PHOSPHATIDYLINOSITOL 3-KINASE REGULATORY SUBUNIT"/>
    <property type="match status" value="1"/>
</dbReference>
<keyword evidence="12" id="KW-1185">Reference proteome</keyword>
<dbReference type="FunFam" id="1.10.555.10:FF:000070">
    <property type="entry name" value="Phosphatidylinositol 3-kinase regulatory subunit alpha-like Protein"/>
    <property type="match status" value="1"/>
</dbReference>
<dbReference type="InParanoid" id="A0A139WP68"/>
<dbReference type="PROSITE" id="PS50001">
    <property type="entry name" value="SH2"/>
    <property type="match status" value="2"/>
</dbReference>
<dbReference type="PROSITE" id="PS50105">
    <property type="entry name" value="SAM_DOMAIN"/>
    <property type="match status" value="1"/>
</dbReference>
<evidence type="ECO:0000313" key="11">
    <source>
        <dbReference type="EMBL" id="KYB29656.1"/>
    </source>
</evidence>
<keyword evidence="2" id="KW-0862">Zinc</keyword>
<evidence type="ECO:0000259" key="8">
    <source>
        <dbReference type="PROSITE" id="PS50081"/>
    </source>
</evidence>
<dbReference type="GO" id="GO:0005943">
    <property type="term" value="C:phosphatidylinositol 3-kinase complex, class IA"/>
    <property type="evidence" value="ECO:0000318"/>
    <property type="project" value="GO_Central"/>
</dbReference>
<dbReference type="SMART" id="SM00252">
    <property type="entry name" value="SH2"/>
    <property type="match status" value="2"/>
</dbReference>
<dbReference type="SMART" id="SM00324">
    <property type="entry name" value="RhoGAP"/>
    <property type="match status" value="1"/>
</dbReference>
<proteinExistence type="predicted"/>
<dbReference type="EMBL" id="KQ971307">
    <property type="protein sequence ID" value="KYB29656.1"/>
    <property type="molecule type" value="Genomic_DNA"/>
</dbReference>
<dbReference type="CDD" id="cd00159">
    <property type="entry name" value="RhoGAP"/>
    <property type="match status" value="1"/>
</dbReference>
<dbReference type="InterPro" id="IPR000980">
    <property type="entry name" value="SH2"/>
</dbReference>
<dbReference type="InterPro" id="IPR000198">
    <property type="entry name" value="RhoGAP_dom"/>
</dbReference>
<dbReference type="InterPro" id="IPR008936">
    <property type="entry name" value="Rho_GTPase_activation_prot"/>
</dbReference>
<feature type="domain" description="Phorbol-ester/DAG-type" evidence="8">
    <location>
        <begin position="253"/>
        <end position="303"/>
    </location>
</feature>